<dbReference type="AlphaFoldDB" id="A0A8H4LS26"/>
<dbReference type="PANTHER" id="PTHR13504">
    <property type="entry name" value="FIDO DOMAIN-CONTAINING PROTEIN DDB_G0283145"/>
    <property type="match status" value="1"/>
</dbReference>
<dbReference type="Proteomes" id="UP000557566">
    <property type="component" value="Unassembled WGS sequence"/>
</dbReference>
<dbReference type="InterPro" id="IPR003812">
    <property type="entry name" value="Fido"/>
</dbReference>
<keyword evidence="6" id="KW-1185">Reference proteome</keyword>
<comment type="caution">
    <text evidence="5">The sequence shown here is derived from an EMBL/GenBank/DDBJ whole genome shotgun (WGS) entry which is preliminary data.</text>
</comment>
<dbReference type="InterPro" id="IPR036597">
    <property type="entry name" value="Fido-like_dom_sf"/>
</dbReference>
<sequence length="274" mass="30394">MIIAVFGSNMIERAGLGWDITLHLCRRIIAGEDVGEISERDADYQDALVKLCMQQPNLENMPCHAILRGRNEIVQHVKAFQHLINAFVTDKQSLSEDLIKETHRILTKGTPIIQDGSPNVAPEAYGGTYRTVIVGAGSSNFTVPKYVPTNTKEMCDNLEKEVVTAEKGGATDPFSLAAKYSLEFVQIHPFQDGNGRICRMILNAILCRSAGVIIPIGEKGEERSEYIEIKKRACELPRRDPIAQPARRFHGPRGQVLASTHPGRERHAVCSPRL</sequence>
<evidence type="ECO:0000256" key="1">
    <source>
        <dbReference type="PIRSR" id="PIRSR640198-1"/>
    </source>
</evidence>
<dbReference type="InterPro" id="IPR040198">
    <property type="entry name" value="Fido_containing"/>
</dbReference>
<dbReference type="EMBL" id="JAAVMX010000009">
    <property type="protein sequence ID" value="KAF4504633.1"/>
    <property type="molecule type" value="Genomic_DNA"/>
</dbReference>
<evidence type="ECO:0000256" key="2">
    <source>
        <dbReference type="PIRSR" id="PIRSR640198-2"/>
    </source>
</evidence>
<dbReference type="PROSITE" id="PS51459">
    <property type="entry name" value="FIDO"/>
    <property type="match status" value="1"/>
</dbReference>
<gene>
    <name evidence="5" type="ORF">G6O67_008060</name>
</gene>
<reference evidence="5 6" key="1">
    <citation type="journal article" date="2020" name="Genome Biol. Evol.">
        <title>A new high-quality draft genome assembly of the Chinese cordyceps Ophiocordyceps sinensis.</title>
        <authorList>
            <person name="Shu R."/>
            <person name="Zhang J."/>
            <person name="Meng Q."/>
            <person name="Zhang H."/>
            <person name="Zhou G."/>
            <person name="Li M."/>
            <person name="Wu P."/>
            <person name="Zhao Y."/>
            <person name="Chen C."/>
            <person name="Qin Q."/>
        </authorList>
    </citation>
    <scope>NUCLEOTIDE SEQUENCE [LARGE SCALE GENOMIC DNA]</scope>
    <source>
        <strain evidence="5 6">IOZ07</strain>
    </source>
</reference>
<dbReference type="Pfam" id="PF02661">
    <property type="entry name" value="Fic"/>
    <property type="match status" value="1"/>
</dbReference>
<protein>
    <recommendedName>
        <fullName evidence="4">Fido domain-containing protein</fullName>
    </recommendedName>
</protein>
<feature type="domain" description="Fido" evidence="4">
    <location>
        <begin position="94"/>
        <end position="248"/>
    </location>
</feature>
<feature type="binding site" evidence="2">
    <location>
        <begin position="192"/>
        <end position="199"/>
    </location>
    <ligand>
        <name>ATP</name>
        <dbReference type="ChEBI" id="CHEBI:30616"/>
    </ligand>
</feature>
<keyword evidence="2" id="KW-0067">ATP-binding</keyword>
<accession>A0A8H4LS26</accession>
<organism evidence="5 6">
    <name type="scientific">Ophiocordyceps sinensis</name>
    <dbReference type="NCBI Taxonomy" id="72228"/>
    <lineage>
        <taxon>Eukaryota</taxon>
        <taxon>Fungi</taxon>
        <taxon>Dikarya</taxon>
        <taxon>Ascomycota</taxon>
        <taxon>Pezizomycotina</taxon>
        <taxon>Sordariomycetes</taxon>
        <taxon>Hypocreomycetidae</taxon>
        <taxon>Hypocreales</taxon>
        <taxon>Ophiocordycipitaceae</taxon>
        <taxon>Ophiocordyceps</taxon>
    </lineage>
</organism>
<dbReference type="SUPFAM" id="SSF140931">
    <property type="entry name" value="Fic-like"/>
    <property type="match status" value="1"/>
</dbReference>
<evidence type="ECO:0000313" key="5">
    <source>
        <dbReference type="EMBL" id="KAF4504633.1"/>
    </source>
</evidence>
<feature type="region of interest" description="Disordered" evidence="3">
    <location>
        <begin position="244"/>
        <end position="274"/>
    </location>
</feature>
<name>A0A8H4LS26_9HYPO</name>
<dbReference type="Gene3D" id="1.10.3290.10">
    <property type="entry name" value="Fido-like domain"/>
    <property type="match status" value="1"/>
</dbReference>
<evidence type="ECO:0000256" key="3">
    <source>
        <dbReference type="SAM" id="MobiDB-lite"/>
    </source>
</evidence>
<dbReference type="GO" id="GO:0005524">
    <property type="term" value="F:ATP binding"/>
    <property type="evidence" value="ECO:0007669"/>
    <property type="project" value="UniProtKB-KW"/>
</dbReference>
<proteinExistence type="predicted"/>
<feature type="active site" evidence="1">
    <location>
        <position position="188"/>
    </location>
</feature>
<dbReference type="OrthoDB" id="439046at2759"/>
<evidence type="ECO:0000259" key="4">
    <source>
        <dbReference type="PROSITE" id="PS51459"/>
    </source>
</evidence>
<evidence type="ECO:0000313" key="6">
    <source>
        <dbReference type="Proteomes" id="UP000557566"/>
    </source>
</evidence>
<keyword evidence="2" id="KW-0547">Nucleotide-binding</keyword>
<dbReference type="PANTHER" id="PTHR13504:SF38">
    <property type="entry name" value="FIDO DOMAIN-CONTAINING PROTEIN"/>
    <property type="match status" value="1"/>
</dbReference>